<proteinExistence type="inferred from homology"/>
<accession>A0AAD5H0M0</accession>
<evidence type="ECO:0000256" key="6">
    <source>
        <dbReference type="ARBA" id="ARBA00023136"/>
    </source>
</evidence>
<comment type="subcellular location">
    <subcellularLocation>
        <location evidence="1">Membrane</location>
        <topology evidence="1">Peripheral membrane protein</topology>
    </subcellularLocation>
</comment>
<comment type="similarity">
    <text evidence="2">Belongs to the SNAP family.</text>
</comment>
<dbReference type="GO" id="GO:0019905">
    <property type="term" value="F:syntaxin binding"/>
    <property type="evidence" value="ECO:0007669"/>
    <property type="project" value="TreeGrafter"/>
</dbReference>
<dbReference type="GO" id="GO:0005774">
    <property type="term" value="C:vacuolar membrane"/>
    <property type="evidence" value="ECO:0007669"/>
    <property type="project" value="TreeGrafter"/>
</dbReference>
<dbReference type="EMBL" id="JADXDR010000096">
    <property type="protein sequence ID" value="KAI7839631.1"/>
    <property type="molecule type" value="Genomic_DNA"/>
</dbReference>
<organism evidence="9 10">
    <name type="scientific">Chlorella ohadii</name>
    <dbReference type="NCBI Taxonomy" id="2649997"/>
    <lineage>
        <taxon>Eukaryota</taxon>
        <taxon>Viridiplantae</taxon>
        <taxon>Chlorophyta</taxon>
        <taxon>core chlorophytes</taxon>
        <taxon>Trebouxiophyceae</taxon>
        <taxon>Chlorellales</taxon>
        <taxon>Chlorellaceae</taxon>
        <taxon>Chlorella clade</taxon>
        <taxon>Chlorella</taxon>
    </lineage>
</organism>
<dbReference type="GO" id="GO:0031201">
    <property type="term" value="C:SNARE complex"/>
    <property type="evidence" value="ECO:0007669"/>
    <property type="project" value="TreeGrafter"/>
</dbReference>
<protein>
    <recommendedName>
        <fullName evidence="7">Gamma-soluble NSF attachment protein</fullName>
    </recommendedName>
    <alternativeName>
        <fullName evidence="8">N-ethylmaleimide-sensitive factor attachment protein gamma</fullName>
    </alternativeName>
</protein>
<dbReference type="Pfam" id="PF14938">
    <property type="entry name" value="SNAP"/>
    <property type="match status" value="1"/>
</dbReference>
<evidence type="ECO:0000256" key="5">
    <source>
        <dbReference type="ARBA" id="ARBA00022927"/>
    </source>
</evidence>
<gene>
    <name evidence="9" type="ORF">COHA_006630</name>
</gene>
<evidence type="ECO:0000256" key="3">
    <source>
        <dbReference type="ARBA" id="ARBA00022448"/>
    </source>
</evidence>
<dbReference type="InterPro" id="IPR000744">
    <property type="entry name" value="NSF_attach"/>
</dbReference>
<dbReference type="SUPFAM" id="SSF48452">
    <property type="entry name" value="TPR-like"/>
    <property type="match status" value="1"/>
</dbReference>
<name>A0AAD5H0M0_9CHLO</name>
<evidence type="ECO:0000256" key="2">
    <source>
        <dbReference type="ARBA" id="ARBA00010050"/>
    </source>
</evidence>
<evidence type="ECO:0000313" key="10">
    <source>
        <dbReference type="Proteomes" id="UP001205105"/>
    </source>
</evidence>
<dbReference type="Proteomes" id="UP001205105">
    <property type="component" value="Unassembled WGS sequence"/>
</dbReference>
<dbReference type="PANTHER" id="PTHR13768">
    <property type="entry name" value="SOLUBLE NSF ATTACHMENT PROTEIN SNAP"/>
    <property type="match status" value="1"/>
</dbReference>
<keyword evidence="3" id="KW-0813">Transport</keyword>
<evidence type="ECO:0000256" key="4">
    <source>
        <dbReference type="ARBA" id="ARBA00022892"/>
    </source>
</evidence>
<keyword evidence="4" id="KW-0931">ER-Golgi transport</keyword>
<evidence type="ECO:0000313" key="9">
    <source>
        <dbReference type="EMBL" id="KAI7839631.1"/>
    </source>
</evidence>
<dbReference type="AlphaFoldDB" id="A0AAD5H0M0"/>
<dbReference type="GO" id="GO:0005483">
    <property type="term" value="F:soluble NSF attachment protein activity"/>
    <property type="evidence" value="ECO:0007669"/>
    <property type="project" value="TreeGrafter"/>
</dbReference>
<dbReference type="PANTHER" id="PTHR13768:SF2">
    <property type="entry name" value="GAMMA-SOLUBLE NSF ATTACHMENT PROTEIN"/>
    <property type="match status" value="1"/>
</dbReference>
<sequence>MGDRQAEAERLWKEATKLTTPGLLRWNLDWEQATPMFERAGLLFRQAGANARAKECYERAAVGQERQKSGWHAAKALEKAGEVAAAMGLWEEVEQHYSRAAELFAEEGRPTAAAEAAARGARALEEQRPEASTLMYRRAVEWLEDAGKDALAGDVFRQAIAQLLRAEKWADAVSMLLRFAASCDGAGARNSQCKAYLGAVVVWLYAGKANDAWVTYQDALAVDAFTSSDEAFAADALFDAYRSGEAAAIQGTIKHSPVFTNLDNQVARLARKLPQGDLAIMAAQLGGGQSGGPLELPVNEEGEDDLT</sequence>
<dbReference type="InterPro" id="IPR011990">
    <property type="entry name" value="TPR-like_helical_dom_sf"/>
</dbReference>
<dbReference type="Gene3D" id="1.25.40.10">
    <property type="entry name" value="Tetratricopeptide repeat domain"/>
    <property type="match status" value="1"/>
</dbReference>
<keyword evidence="5" id="KW-0653">Protein transport</keyword>
<keyword evidence="6" id="KW-0472">Membrane</keyword>
<dbReference type="GO" id="GO:0006886">
    <property type="term" value="P:intracellular protein transport"/>
    <property type="evidence" value="ECO:0007669"/>
    <property type="project" value="InterPro"/>
</dbReference>
<dbReference type="GO" id="GO:0016192">
    <property type="term" value="P:vesicle-mediated transport"/>
    <property type="evidence" value="ECO:0007669"/>
    <property type="project" value="UniProtKB-KW"/>
</dbReference>
<evidence type="ECO:0000256" key="8">
    <source>
        <dbReference type="ARBA" id="ARBA00042485"/>
    </source>
</evidence>
<comment type="caution">
    <text evidence="9">The sequence shown here is derived from an EMBL/GenBank/DDBJ whole genome shotgun (WGS) entry which is preliminary data.</text>
</comment>
<keyword evidence="10" id="KW-1185">Reference proteome</keyword>
<evidence type="ECO:0000256" key="1">
    <source>
        <dbReference type="ARBA" id="ARBA00004170"/>
    </source>
</evidence>
<reference evidence="9" key="1">
    <citation type="submission" date="2020-11" db="EMBL/GenBank/DDBJ databases">
        <title>Chlorella ohadii genome sequencing and assembly.</title>
        <authorList>
            <person name="Murik O."/>
            <person name="Treves H."/>
            <person name="Kedem I."/>
            <person name="Shotland Y."/>
            <person name="Kaplan A."/>
        </authorList>
    </citation>
    <scope>NUCLEOTIDE SEQUENCE</scope>
    <source>
        <strain evidence="9">1</strain>
    </source>
</reference>
<evidence type="ECO:0000256" key="7">
    <source>
        <dbReference type="ARBA" id="ARBA00040047"/>
    </source>
</evidence>